<evidence type="ECO:0000313" key="6">
    <source>
        <dbReference type="Proteomes" id="UP001153321"/>
    </source>
</evidence>
<dbReference type="EMBL" id="LR824539">
    <property type="protein sequence ID" value="CAH1646461.1"/>
    <property type="molecule type" value="Genomic_DNA"/>
</dbReference>
<dbReference type="GO" id="GO:0033897">
    <property type="term" value="F:ribonuclease T2 activity"/>
    <property type="evidence" value="ECO:0007669"/>
    <property type="project" value="InterPro"/>
</dbReference>
<dbReference type="InterPro" id="IPR036430">
    <property type="entry name" value="RNase_T2-like_sf"/>
</dbReference>
<sequence length="385" mass="45121">MRLLDNGIAKKSLETSLYNLWAHEWNKHGTCAAMIEPLNTQLKYFSKGIDFLNEYHMNDILTSANIVPSDTNPVKAEDVSATVVSKIGVRPFIACEFEDGVQYLIELRICFDKQLNLKECEGEHEVNGVLTNCNIAKNIIYPTALPPANLQIVQLHNTHYAYITAVQDTSVKDDDYFDMIVLSQKWPITYCKYWMQQRRSNRCVFPTSYGRWTLHGIWPWRKKDDTFPEYCDKSWRFDENEIRDIKPELKQAWMNIFEGTMPNSLWEHEWNRHGTCASVMEPFSTQFRYFKKGVEWNLKYWIKGMLEDAQVFPSDVKKYSPHAFVRAVEGRTGKQPFIVCQKLKNRISYIKEIRLCFDTHYIFIDCNTVIDDMSCDEDVIYPATV</sequence>
<feature type="active site" evidence="3">
    <location>
        <position position="269"/>
    </location>
</feature>
<dbReference type="Pfam" id="PF00445">
    <property type="entry name" value="Ribonuclease_T2"/>
    <property type="match status" value="2"/>
</dbReference>
<dbReference type="AlphaFoldDB" id="A0A9P0IK16"/>
<dbReference type="CDD" id="cd01061">
    <property type="entry name" value="RNase_T2_euk"/>
    <property type="match status" value="1"/>
</dbReference>
<keyword evidence="2" id="KW-1015">Disulfide bond</keyword>
<evidence type="ECO:0000313" key="5">
    <source>
        <dbReference type="EMBL" id="CAH1646461.1"/>
    </source>
</evidence>
<dbReference type="GO" id="GO:0003723">
    <property type="term" value="F:RNA binding"/>
    <property type="evidence" value="ECO:0007669"/>
    <property type="project" value="InterPro"/>
</dbReference>
<dbReference type="PROSITE" id="PS00531">
    <property type="entry name" value="RNASE_T2_2"/>
    <property type="match status" value="2"/>
</dbReference>
<dbReference type="GO" id="GO:0006401">
    <property type="term" value="P:RNA catabolic process"/>
    <property type="evidence" value="ECO:0007669"/>
    <property type="project" value="TreeGrafter"/>
</dbReference>
<dbReference type="Proteomes" id="UP001153321">
    <property type="component" value="Chromosome 8"/>
</dbReference>
<dbReference type="PANTHER" id="PTHR11240:SF22">
    <property type="entry name" value="RIBONUCLEASE T2"/>
    <property type="match status" value="1"/>
</dbReference>
<proteinExistence type="inferred from homology"/>
<keyword evidence="6" id="KW-1185">Reference proteome</keyword>
<accession>A0A9P0IK16</accession>
<gene>
    <name evidence="5" type="ORF">SPLIT_LOCUS11813</name>
</gene>
<comment type="similarity">
    <text evidence="1 4">Belongs to the RNase T2 family.</text>
</comment>
<evidence type="ECO:0000256" key="2">
    <source>
        <dbReference type="ARBA" id="ARBA00023157"/>
    </source>
</evidence>
<dbReference type="GO" id="GO:0005576">
    <property type="term" value="C:extracellular region"/>
    <property type="evidence" value="ECO:0007669"/>
    <property type="project" value="TreeGrafter"/>
</dbReference>
<feature type="active site" evidence="3">
    <location>
        <position position="215"/>
    </location>
</feature>
<dbReference type="PANTHER" id="PTHR11240">
    <property type="entry name" value="RIBONUCLEASE T2"/>
    <property type="match status" value="1"/>
</dbReference>
<name>A0A9P0IK16_SPOLI</name>
<evidence type="ECO:0000256" key="1">
    <source>
        <dbReference type="ARBA" id="ARBA00007469"/>
    </source>
</evidence>
<dbReference type="InterPro" id="IPR033697">
    <property type="entry name" value="Ribonuclease_T2_eukaryotic"/>
</dbReference>
<dbReference type="InterPro" id="IPR033130">
    <property type="entry name" value="RNase_T2_His_AS_2"/>
</dbReference>
<reference evidence="5" key="1">
    <citation type="submission" date="2022-02" db="EMBL/GenBank/DDBJ databases">
        <authorList>
            <person name="King R."/>
        </authorList>
    </citation>
    <scope>NUCLEOTIDE SEQUENCE</scope>
</reference>
<dbReference type="Gene3D" id="3.90.730.10">
    <property type="entry name" value="Ribonuclease T2-like"/>
    <property type="match status" value="2"/>
</dbReference>
<dbReference type="InterPro" id="IPR001568">
    <property type="entry name" value="RNase_T2-like"/>
</dbReference>
<evidence type="ECO:0000256" key="3">
    <source>
        <dbReference type="PIRSR" id="PIRSR633697-1"/>
    </source>
</evidence>
<feature type="active site" evidence="3">
    <location>
        <position position="273"/>
    </location>
</feature>
<organism evidence="5 6">
    <name type="scientific">Spodoptera littoralis</name>
    <name type="common">Egyptian cotton leafworm</name>
    <dbReference type="NCBI Taxonomy" id="7109"/>
    <lineage>
        <taxon>Eukaryota</taxon>
        <taxon>Metazoa</taxon>
        <taxon>Ecdysozoa</taxon>
        <taxon>Arthropoda</taxon>
        <taxon>Hexapoda</taxon>
        <taxon>Insecta</taxon>
        <taxon>Pterygota</taxon>
        <taxon>Neoptera</taxon>
        <taxon>Endopterygota</taxon>
        <taxon>Lepidoptera</taxon>
        <taxon>Glossata</taxon>
        <taxon>Ditrysia</taxon>
        <taxon>Noctuoidea</taxon>
        <taxon>Noctuidae</taxon>
        <taxon>Amphipyrinae</taxon>
        <taxon>Spodoptera</taxon>
    </lineage>
</organism>
<dbReference type="SUPFAM" id="SSF55895">
    <property type="entry name" value="Ribonuclease Rh-like"/>
    <property type="match status" value="2"/>
</dbReference>
<evidence type="ECO:0000256" key="4">
    <source>
        <dbReference type="RuleBase" id="RU004328"/>
    </source>
</evidence>
<protein>
    <submittedName>
        <fullName evidence="5">Uncharacterized protein</fullName>
    </submittedName>
</protein>